<evidence type="ECO:0000256" key="12">
    <source>
        <dbReference type="HAMAP-Rule" id="MF_00974"/>
    </source>
</evidence>
<dbReference type="GO" id="GO:1990077">
    <property type="term" value="C:primosome complex"/>
    <property type="evidence" value="ECO:0007669"/>
    <property type="project" value="UniProtKB-KW"/>
</dbReference>
<evidence type="ECO:0000256" key="4">
    <source>
        <dbReference type="ARBA" id="ARBA00022695"/>
    </source>
</evidence>
<feature type="region of interest" description="Disordered" evidence="15">
    <location>
        <begin position="425"/>
        <end position="467"/>
    </location>
</feature>
<dbReference type="NCBIfam" id="TIGR01391">
    <property type="entry name" value="dnaG"/>
    <property type="match status" value="1"/>
</dbReference>
<dbReference type="SMART" id="SM00493">
    <property type="entry name" value="TOPRIM"/>
    <property type="match status" value="1"/>
</dbReference>
<dbReference type="GO" id="GO:0003899">
    <property type="term" value="F:DNA-directed RNA polymerase activity"/>
    <property type="evidence" value="ECO:0007669"/>
    <property type="project" value="UniProtKB-UniRule"/>
</dbReference>
<feature type="zinc finger region" description="CHC2-type" evidence="12 14">
    <location>
        <begin position="39"/>
        <end position="63"/>
    </location>
</feature>
<evidence type="ECO:0000313" key="17">
    <source>
        <dbReference type="EMBL" id="PWG00775.1"/>
    </source>
</evidence>
<comment type="similarity">
    <text evidence="12 13">Belongs to the DnaG primase family.</text>
</comment>
<name>A0A2V1N425_9LACO</name>
<dbReference type="PANTHER" id="PTHR30313">
    <property type="entry name" value="DNA PRIMASE"/>
    <property type="match status" value="1"/>
</dbReference>
<keyword evidence="18" id="KW-1185">Reference proteome</keyword>
<comment type="cofactor">
    <cofactor evidence="12 13 14">
        <name>Zn(2+)</name>
        <dbReference type="ChEBI" id="CHEBI:29105"/>
    </cofactor>
    <text evidence="12 13 14">Binds 1 zinc ion per monomer.</text>
</comment>
<proteinExistence type="inferred from homology"/>
<dbReference type="InterPro" id="IPR050219">
    <property type="entry name" value="DnaG_primase"/>
</dbReference>
<comment type="caution">
    <text evidence="17">The sequence shown here is derived from an EMBL/GenBank/DDBJ whole genome shotgun (WGS) entry which is preliminary data.</text>
</comment>
<dbReference type="SUPFAM" id="SSF57783">
    <property type="entry name" value="Zinc beta-ribbon"/>
    <property type="match status" value="1"/>
</dbReference>
<dbReference type="InterPro" id="IPR030846">
    <property type="entry name" value="DnaG_bac"/>
</dbReference>
<evidence type="ECO:0000256" key="1">
    <source>
        <dbReference type="ARBA" id="ARBA00022478"/>
    </source>
</evidence>
<keyword evidence="8 12" id="KW-0862">Zinc</keyword>
<reference evidence="17 18" key="1">
    <citation type="journal article" date="2018" name="Int. J. Syst. Evol. Microbiol.">
        <title>Lactobacillus bambusae sp. nov., isolated from a traditional fermented Ma-bamboo shoots of Taiwan.</title>
        <authorList>
            <person name="Wang L.-T."/>
        </authorList>
    </citation>
    <scope>NUCLEOTIDE SEQUENCE [LARGE SCALE GENOMIC DNA]</scope>
    <source>
        <strain evidence="17 18">BS-W1</strain>
    </source>
</reference>
<protein>
    <recommendedName>
        <fullName evidence="12 13">DNA primase</fullName>
        <ecNumber evidence="12">2.7.7.101</ecNumber>
    </recommendedName>
</protein>
<evidence type="ECO:0000256" key="8">
    <source>
        <dbReference type="ARBA" id="ARBA00022833"/>
    </source>
</evidence>
<comment type="function">
    <text evidence="12 13">RNA polymerase that catalyzes the synthesis of short RNA molecules used as primers for DNA polymerase during DNA replication.</text>
</comment>
<comment type="subunit">
    <text evidence="12">Monomer. Interacts with DnaB.</text>
</comment>
<keyword evidence="7 12" id="KW-0863">Zinc-finger</keyword>
<dbReference type="Gene3D" id="3.90.580.10">
    <property type="entry name" value="Zinc finger, CHC2-type domain"/>
    <property type="match status" value="1"/>
</dbReference>
<dbReference type="InterPro" id="IPR013264">
    <property type="entry name" value="DNAG_N"/>
</dbReference>
<keyword evidence="10 12" id="KW-0238">DNA-binding</keyword>
<dbReference type="Pfam" id="PF01807">
    <property type="entry name" value="Zn_ribbon_DnaG"/>
    <property type="match status" value="1"/>
</dbReference>
<evidence type="ECO:0000256" key="6">
    <source>
        <dbReference type="ARBA" id="ARBA00022723"/>
    </source>
</evidence>
<organism evidence="17 18">
    <name type="scientific">Levilactobacillus bambusae</name>
    <dbReference type="NCBI Taxonomy" id="2024736"/>
    <lineage>
        <taxon>Bacteria</taxon>
        <taxon>Bacillati</taxon>
        <taxon>Bacillota</taxon>
        <taxon>Bacilli</taxon>
        <taxon>Lactobacillales</taxon>
        <taxon>Lactobacillaceae</taxon>
        <taxon>Levilactobacillus</taxon>
    </lineage>
</organism>
<dbReference type="PROSITE" id="PS50880">
    <property type="entry name" value="TOPRIM"/>
    <property type="match status" value="1"/>
</dbReference>
<accession>A0A2V1N425</accession>
<dbReference type="SMART" id="SM00400">
    <property type="entry name" value="ZnF_CHCC"/>
    <property type="match status" value="1"/>
</dbReference>
<evidence type="ECO:0000256" key="9">
    <source>
        <dbReference type="ARBA" id="ARBA00022842"/>
    </source>
</evidence>
<evidence type="ECO:0000259" key="16">
    <source>
        <dbReference type="PROSITE" id="PS50880"/>
    </source>
</evidence>
<dbReference type="GO" id="GO:0008270">
    <property type="term" value="F:zinc ion binding"/>
    <property type="evidence" value="ECO:0007669"/>
    <property type="project" value="UniProtKB-UniRule"/>
</dbReference>
<dbReference type="Gene3D" id="1.10.860.10">
    <property type="entry name" value="DNAb Helicase, Chain A"/>
    <property type="match status" value="1"/>
</dbReference>
<evidence type="ECO:0000256" key="13">
    <source>
        <dbReference type="PIRNR" id="PIRNR002811"/>
    </source>
</evidence>
<feature type="domain" description="Toprim" evidence="16">
    <location>
        <begin position="261"/>
        <end position="343"/>
    </location>
</feature>
<dbReference type="HAMAP" id="MF_00974">
    <property type="entry name" value="DNA_primase_DnaG"/>
    <property type="match status" value="1"/>
</dbReference>
<dbReference type="AlphaFoldDB" id="A0A2V1N425"/>
<dbReference type="OrthoDB" id="9803773at2"/>
<comment type="domain">
    <text evidence="12">Contains an N-terminal zinc-binding domain, a central core domain that contains the primase activity, and a C-terminal DnaB-binding domain.</text>
</comment>
<feature type="compositionally biased region" description="Pro residues" evidence="15">
    <location>
        <begin position="450"/>
        <end position="462"/>
    </location>
</feature>
<dbReference type="PANTHER" id="PTHR30313:SF2">
    <property type="entry name" value="DNA PRIMASE"/>
    <property type="match status" value="1"/>
</dbReference>
<dbReference type="FunFam" id="3.90.580.10:FF:000001">
    <property type="entry name" value="DNA primase"/>
    <property type="match status" value="1"/>
</dbReference>
<dbReference type="EMBL" id="QCXQ01000001">
    <property type="protein sequence ID" value="PWG00775.1"/>
    <property type="molecule type" value="Genomic_DNA"/>
</dbReference>
<dbReference type="GO" id="GO:0005737">
    <property type="term" value="C:cytoplasm"/>
    <property type="evidence" value="ECO:0007669"/>
    <property type="project" value="TreeGrafter"/>
</dbReference>
<dbReference type="PIRSF" id="PIRSF002811">
    <property type="entry name" value="DnaG"/>
    <property type="match status" value="1"/>
</dbReference>
<dbReference type="Proteomes" id="UP000245080">
    <property type="component" value="Unassembled WGS sequence"/>
</dbReference>
<dbReference type="Gene3D" id="3.40.1360.10">
    <property type="match status" value="1"/>
</dbReference>
<dbReference type="CDD" id="cd03364">
    <property type="entry name" value="TOPRIM_DnaG_primases"/>
    <property type="match status" value="1"/>
</dbReference>
<keyword evidence="4 12" id="KW-0548">Nucleotidyltransferase</keyword>
<evidence type="ECO:0000256" key="14">
    <source>
        <dbReference type="PIRSR" id="PIRSR002811-1"/>
    </source>
</evidence>
<keyword evidence="6 12" id="KW-0479">Metal-binding</keyword>
<evidence type="ECO:0000256" key="7">
    <source>
        <dbReference type="ARBA" id="ARBA00022771"/>
    </source>
</evidence>
<keyword evidence="2 12" id="KW-0639">Primosome</keyword>
<dbReference type="InterPro" id="IPR006295">
    <property type="entry name" value="DNA_primase_DnaG"/>
</dbReference>
<dbReference type="InterPro" id="IPR002694">
    <property type="entry name" value="Znf_CHC2"/>
</dbReference>
<keyword evidence="11 12" id="KW-0804">Transcription</keyword>
<keyword evidence="3 12" id="KW-0808">Transferase</keyword>
<dbReference type="GO" id="GO:0003677">
    <property type="term" value="F:DNA binding"/>
    <property type="evidence" value="ECO:0007669"/>
    <property type="project" value="UniProtKB-KW"/>
</dbReference>
<gene>
    <name evidence="12" type="primary">dnaG</name>
    <name evidence="17" type="ORF">DCM90_00950</name>
</gene>
<evidence type="ECO:0000256" key="3">
    <source>
        <dbReference type="ARBA" id="ARBA00022679"/>
    </source>
</evidence>
<evidence type="ECO:0000256" key="5">
    <source>
        <dbReference type="ARBA" id="ARBA00022705"/>
    </source>
</evidence>
<dbReference type="GO" id="GO:0006269">
    <property type="term" value="P:DNA replication, synthesis of primer"/>
    <property type="evidence" value="ECO:0007669"/>
    <property type="project" value="UniProtKB-UniRule"/>
</dbReference>
<keyword evidence="1 12" id="KW-0240">DNA-directed RNA polymerase</keyword>
<evidence type="ECO:0000256" key="10">
    <source>
        <dbReference type="ARBA" id="ARBA00023125"/>
    </source>
</evidence>
<dbReference type="Pfam" id="PF10410">
    <property type="entry name" value="DnaB_bind"/>
    <property type="match status" value="1"/>
</dbReference>
<dbReference type="GO" id="GO:0000428">
    <property type="term" value="C:DNA-directed RNA polymerase complex"/>
    <property type="evidence" value="ECO:0007669"/>
    <property type="project" value="UniProtKB-KW"/>
</dbReference>
<dbReference type="Pfam" id="PF08275">
    <property type="entry name" value="DNAG_N"/>
    <property type="match status" value="1"/>
</dbReference>
<keyword evidence="9" id="KW-0460">Magnesium</keyword>
<evidence type="ECO:0000256" key="2">
    <source>
        <dbReference type="ARBA" id="ARBA00022515"/>
    </source>
</evidence>
<keyword evidence="5 12" id="KW-0235">DNA replication</keyword>
<sequence>MARLPETVIEDVRQATNIADYIGQYVQLRKQGQNLFGLCPFHEERTPSFSVSEDKQIFHCFSCGRGGNVFKFVMELDHLSFPEAVLKVADFSHVTLDESYRPKETGPSASSETGQLMALHEDATKLYHHVLMNTEAGQSALDYLHGRGLTDETIETYQLGFAPAERLLKPFVDQRQLDYQLLRKSGLFIESQTGDLRDRFADRLMFPIRNSSGRVIAFSGRLLELMDGQPKYLNSPETELFSKRKTVFNFDLARPEIRKMGAVILFEGFMDVISAHQAGVLNGIASMGTSLTKEQIYTLERVTDQLLICYDGDMPGQKATSRALQLIGQQSQLKLGVIQMPDGLDPDEYRQKYGADKFQAVMTSAKETPVAFQMRYMRHEHALNTEADKLAYLNEMTDVLTTVKSPVELDLYLNQLATEFHVSPSDLRTQVEQSRRKKSAAGERQRPNQPVSPVPPEPPADPAPVTVHQQNRPLNALERAEKSLLYWMLHENRVWLKVTTVNGFCFVHEDYQLIFTLAEGYFQTHGHDAYQPSQFTDYLHDDSLSRLVIGLELMDMPTAVTDEEVDDYVAELMNRAPLSQRLKQKKAELAEANRVGDTERQTGLVMDIIKLEQQRQQRQQA</sequence>
<dbReference type="InterPro" id="IPR006171">
    <property type="entry name" value="TOPRIM_dom"/>
</dbReference>
<dbReference type="Gene3D" id="3.90.980.10">
    <property type="entry name" value="DNA primase, catalytic core, N-terminal domain"/>
    <property type="match status" value="1"/>
</dbReference>
<dbReference type="InterPro" id="IPR036977">
    <property type="entry name" value="DNA_primase_Znf_CHC2"/>
</dbReference>
<dbReference type="EC" id="2.7.7.101" evidence="12"/>
<evidence type="ECO:0000313" key="18">
    <source>
        <dbReference type="Proteomes" id="UP000245080"/>
    </source>
</evidence>
<dbReference type="Pfam" id="PF13155">
    <property type="entry name" value="Toprim_2"/>
    <property type="match status" value="1"/>
</dbReference>
<dbReference type="InterPro" id="IPR019475">
    <property type="entry name" value="DNA_primase_DnaB-bd"/>
</dbReference>
<dbReference type="InterPro" id="IPR034151">
    <property type="entry name" value="TOPRIM_DnaG_bac"/>
</dbReference>
<dbReference type="InterPro" id="IPR037068">
    <property type="entry name" value="DNA_primase_core_N_sf"/>
</dbReference>
<dbReference type="InterPro" id="IPR016136">
    <property type="entry name" value="DNA_helicase_N/primase_C"/>
</dbReference>
<dbReference type="SUPFAM" id="SSF56731">
    <property type="entry name" value="DNA primase core"/>
    <property type="match status" value="1"/>
</dbReference>
<evidence type="ECO:0000256" key="11">
    <source>
        <dbReference type="ARBA" id="ARBA00023163"/>
    </source>
</evidence>
<dbReference type="RefSeq" id="WP_109249488.1">
    <property type="nucleotide sequence ID" value="NZ_QCXQ01000001.1"/>
</dbReference>
<evidence type="ECO:0000256" key="15">
    <source>
        <dbReference type="SAM" id="MobiDB-lite"/>
    </source>
</evidence>
<comment type="catalytic activity">
    <reaction evidence="12">
        <text>ssDNA + n NTP = ssDNA/pppN(pN)n-1 hybrid + (n-1) diphosphate.</text>
        <dbReference type="EC" id="2.7.7.101"/>
    </reaction>
</comment>